<evidence type="ECO:0000313" key="2">
    <source>
        <dbReference type="Proteomes" id="UP001062846"/>
    </source>
</evidence>
<accession>A0ACC0LE08</accession>
<evidence type="ECO:0000313" key="1">
    <source>
        <dbReference type="EMBL" id="KAI8526961.1"/>
    </source>
</evidence>
<reference evidence="1" key="1">
    <citation type="submission" date="2022-02" db="EMBL/GenBank/DDBJ databases">
        <title>Plant Genome Project.</title>
        <authorList>
            <person name="Zhang R.-G."/>
        </authorList>
    </citation>
    <scope>NUCLEOTIDE SEQUENCE</scope>
    <source>
        <strain evidence="1">AT1</strain>
    </source>
</reference>
<protein>
    <submittedName>
        <fullName evidence="1">Uncharacterized protein</fullName>
    </submittedName>
</protein>
<dbReference type="EMBL" id="CM046399">
    <property type="protein sequence ID" value="KAI8526961.1"/>
    <property type="molecule type" value="Genomic_DNA"/>
</dbReference>
<dbReference type="Proteomes" id="UP001062846">
    <property type="component" value="Chromosome 12"/>
</dbReference>
<sequence length="144" mass="16544">MKPPFYHTYLPRNGGSDTDSFFRDITLRFPNHVCLRAANLLQRLPNQGIMFLALLYVQRNVTPGRWFLLNHLETTTLLHLKQILLFSLTNERDVDCLFLVMMNQLAMGCLNRLLKGRLNRLVSVSDQFAKVALIDCAGEPTHTN</sequence>
<comment type="caution">
    <text evidence="1">The sequence shown here is derived from an EMBL/GenBank/DDBJ whole genome shotgun (WGS) entry which is preliminary data.</text>
</comment>
<name>A0ACC0LE08_RHOML</name>
<organism evidence="1 2">
    <name type="scientific">Rhododendron molle</name>
    <name type="common">Chinese azalea</name>
    <name type="synonym">Azalea mollis</name>
    <dbReference type="NCBI Taxonomy" id="49168"/>
    <lineage>
        <taxon>Eukaryota</taxon>
        <taxon>Viridiplantae</taxon>
        <taxon>Streptophyta</taxon>
        <taxon>Embryophyta</taxon>
        <taxon>Tracheophyta</taxon>
        <taxon>Spermatophyta</taxon>
        <taxon>Magnoliopsida</taxon>
        <taxon>eudicotyledons</taxon>
        <taxon>Gunneridae</taxon>
        <taxon>Pentapetalae</taxon>
        <taxon>asterids</taxon>
        <taxon>Ericales</taxon>
        <taxon>Ericaceae</taxon>
        <taxon>Ericoideae</taxon>
        <taxon>Rhodoreae</taxon>
        <taxon>Rhododendron</taxon>
    </lineage>
</organism>
<gene>
    <name evidence="1" type="ORF">RHMOL_Rhmol12G0039400</name>
</gene>
<proteinExistence type="predicted"/>
<keyword evidence="2" id="KW-1185">Reference proteome</keyword>